<proteinExistence type="evidence at transcript level"/>
<organism evidence="5">
    <name type="scientific">Chouioia cunea</name>
    <dbReference type="NCBI Taxonomy" id="1570515"/>
    <lineage>
        <taxon>Eukaryota</taxon>
        <taxon>Metazoa</taxon>
        <taxon>Ecdysozoa</taxon>
        <taxon>Arthropoda</taxon>
        <taxon>Hexapoda</taxon>
        <taxon>Insecta</taxon>
        <taxon>Pterygota</taxon>
        <taxon>Neoptera</taxon>
        <taxon>Endopterygota</taxon>
        <taxon>Hymenoptera</taxon>
        <taxon>Apocrita</taxon>
        <taxon>Proctotrupomorpha</taxon>
        <taxon>Chalcidoidea</taxon>
        <taxon>Eulophidae</taxon>
        <taxon>Tetrastichinae</taxon>
        <taxon>Chouioia</taxon>
    </lineage>
</organism>
<evidence type="ECO:0000256" key="4">
    <source>
        <dbReference type="SAM" id="SignalP"/>
    </source>
</evidence>
<dbReference type="Pfam" id="PF01395">
    <property type="entry name" value="PBP_GOBP"/>
    <property type="match status" value="1"/>
</dbReference>
<keyword evidence="4" id="KW-0732">Signal</keyword>
<dbReference type="SMART" id="SM00708">
    <property type="entry name" value="PhBP"/>
    <property type="match status" value="1"/>
</dbReference>
<comment type="subcellular location">
    <subcellularLocation>
        <location evidence="1">Secreted</location>
    </subcellularLocation>
</comment>
<reference evidence="5" key="1">
    <citation type="journal article" date="2019" name="Sci. Rep.">
        <title>Full-Length Transcriptome Survey and Expression Analysis of Parasitoid Wasp Chouioia cunea upon Exposure to 1-Dodecene.</title>
        <authorList>
            <person name="Pan L."/>
            <person name="Guo M."/>
            <person name="Jin X."/>
            <person name="Sun Z."/>
            <person name="Jiang H."/>
            <person name="Han J."/>
            <person name="Wang Y."/>
            <person name="Yan C."/>
            <person name="Li M."/>
        </authorList>
    </citation>
    <scope>NUCLEOTIDE SEQUENCE</scope>
</reference>
<dbReference type="FunFam" id="1.10.238.20:FF:000001">
    <property type="entry name" value="General odorant-binding protein lush"/>
    <property type="match status" value="1"/>
</dbReference>
<comment type="similarity">
    <text evidence="2">Belongs to the PBP/GOBP family.</text>
</comment>
<feature type="signal peptide" evidence="4">
    <location>
        <begin position="1"/>
        <end position="17"/>
    </location>
</feature>
<dbReference type="GO" id="GO:0005576">
    <property type="term" value="C:extracellular region"/>
    <property type="evidence" value="ECO:0007669"/>
    <property type="project" value="UniProtKB-SubCell"/>
</dbReference>
<dbReference type="InterPro" id="IPR036728">
    <property type="entry name" value="PBP_GOBP_sf"/>
</dbReference>
<dbReference type="InterPro" id="IPR006170">
    <property type="entry name" value="PBP/GOBP"/>
</dbReference>
<feature type="chain" id="PRO_5025398864" evidence="4">
    <location>
        <begin position="18"/>
        <end position="134"/>
    </location>
</feature>
<evidence type="ECO:0000256" key="3">
    <source>
        <dbReference type="ARBA" id="ARBA00022525"/>
    </source>
</evidence>
<evidence type="ECO:0000256" key="1">
    <source>
        <dbReference type="ARBA" id="ARBA00004613"/>
    </source>
</evidence>
<dbReference type="GO" id="GO:0007608">
    <property type="term" value="P:sensory perception of smell"/>
    <property type="evidence" value="ECO:0007669"/>
    <property type="project" value="UniProtKB-ARBA"/>
</dbReference>
<dbReference type="AlphaFoldDB" id="A0A6B9CJD2"/>
<evidence type="ECO:0000313" key="5">
    <source>
        <dbReference type="EMBL" id="QGW50304.1"/>
    </source>
</evidence>
<keyword evidence="3" id="KW-0964">Secreted</keyword>
<dbReference type="SMR" id="A0A6B9CJD2"/>
<dbReference type="Gene3D" id="1.10.238.20">
    <property type="entry name" value="Pheromone/general odorant binding protein domain"/>
    <property type="match status" value="1"/>
</dbReference>
<dbReference type="SUPFAM" id="SSF47565">
    <property type="entry name" value="Insect pheromone/odorant-binding proteins"/>
    <property type="match status" value="1"/>
</dbReference>
<protein>
    <submittedName>
        <fullName evidence="5">Odorant-binding protein 9</fullName>
    </submittedName>
</protein>
<dbReference type="GO" id="GO:0005549">
    <property type="term" value="F:odorant binding"/>
    <property type="evidence" value="ECO:0007669"/>
    <property type="project" value="InterPro"/>
</dbReference>
<name>A0A6B9CJD2_9HYME</name>
<sequence>MKSFVIVFALCIAGAFAGLTDQQIVKLREYKIGCLAETGVSEDVVNKLKVGEAVVFDEKLNCFSACILKKVGIMRPDGSIDEQVARDKLPKDWPQDKVDHVVNACKVQVGKDSCETGGKVLGCLAKTRAIALVN</sequence>
<evidence type="ECO:0000256" key="2">
    <source>
        <dbReference type="ARBA" id="ARBA00008098"/>
    </source>
</evidence>
<dbReference type="CDD" id="cd23992">
    <property type="entry name" value="PBP_GOBP"/>
    <property type="match status" value="1"/>
</dbReference>
<accession>A0A6B9CJD2</accession>
<dbReference type="EMBL" id="MN616812">
    <property type="protein sequence ID" value="QGW50304.1"/>
    <property type="molecule type" value="mRNA"/>
</dbReference>